<evidence type="ECO:0000313" key="1">
    <source>
        <dbReference type="EMBL" id="KAA9339521.1"/>
    </source>
</evidence>
<dbReference type="EMBL" id="VTWU01000001">
    <property type="protein sequence ID" value="KAA9339521.1"/>
    <property type="molecule type" value="Genomic_DNA"/>
</dbReference>
<gene>
    <name evidence="1" type="ORF">F0P96_02570</name>
</gene>
<sequence length="227" mass="24775">MFHLLRSLPLIGLLTLASATLTTAQTAPAETPEAAYTRTINERAAKIVATLGEADAKKAGKVQDIIAGQYRQLSELDKARKAQLATLKAKPQDAATAEEIKQAEAKAAAAVDKLHQKYLSKLGHYLTAAQVEKVKDGMTYSVTPNTYRAYQAMLPNLTEAQKTQILAWLVEAREKAMDAGTSEQKHAWFGKYKGKINNYLSAAGIDMKQAGKDWEARRVREADGSAK</sequence>
<proteinExistence type="predicted"/>
<dbReference type="InterPro" id="IPR024284">
    <property type="entry name" value="DUF3826"/>
</dbReference>
<organism evidence="1 2">
    <name type="scientific">Hymenobacter busanensis</name>
    <dbReference type="NCBI Taxonomy" id="2607656"/>
    <lineage>
        <taxon>Bacteria</taxon>
        <taxon>Pseudomonadati</taxon>
        <taxon>Bacteroidota</taxon>
        <taxon>Cytophagia</taxon>
        <taxon>Cytophagales</taxon>
        <taxon>Hymenobacteraceae</taxon>
        <taxon>Hymenobacter</taxon>
    </lineage>
</organism>
<keyword evidence="2" id="KW-1185">Reference proteome</keyword>
<protein>
    <submittedName>
        <fullName evidence="1">DUF3826 domain-containing protein</fullName>
    </submittedName>
</protein>
<comment type="caution">
    <text evidence="1">The sequence shown here is derived from an EMBL/GenBank/DDBJ whole genome shotgun (WGS) entry which is preliminary data.</text>
</comment>
<dbReference type="Pfam" id="PF12875">
    <property type="entry name" value="DUF3826"/>
    <property type="match status" value="1"/>
</dbReference>
<reference evidence="1 2" key="1">
    <citation type="submission" date="2019-09" db="EMBL/GenBank/DDBJ databases">
        <title>Genome sequence of Hymenobacter sp. M3.</title>
        <authorList>
            <person name="Srinivasan S."/>
        </authorList>
    </citation>
    <scope>NUCLEOTIDE SEQUENCE [LARGE SCALE GENOMIC DNA]</scope>
    <source>
        <strain evidence="1 2">M3</strain>
    </source>
</reference>
<name>A0A7L4ZTM0_9BACT</name>
<evidence type="ECO:0000313" key="2">
    <source>
        <dbReference type="Proteomes" id="UP000326380"/>
    </source>
</evidence>
<dbReference type="AlphaFoldDB" id="A0A7L4ZTM0"/>
<dbReference type="Proteomes" id="UP000326380">
    <property type="component" value="Unassembled WGS sequence"/>
</dbReference>
<accession>A0A7L4ZTM0</accession>
<dbReference type="RefSeq" id="WP_151077169.1">
    <property type="nucleotide sequence ID" value="NZ_CP047647.1"/>
</dbReference>